<keyword evidence="3" id="KW-1185">Reference proteome</keyword>
<feature type="compositionally biased region" description="Basic and acidic residues" evidence="1">
    <location>
        <begin position="156"/>
        <end position="176"/>
    </location>
</feature>
<name>A0A9P0D6A9_9CUCU</name>
<evidence type="ECO:0000256" key="1">
    <source>
        <dbReference type="SAM" id="MobiDB-lite"/>
    </source>
</evidence>
<evidence type="ECO:0008006" key="4">
    <source>
        <dbReference type="Google" id="ProtNLM"/>
    </source>
</evidence>
<gene>
    <name evidence="2" type="ORF">PSYICH_LOCUS13011</name>
</gene>
<dbReference type="OrthoDB" id="9979538at2759"/>
<dbReference type="AlphaFoldDB" id="A0A9P0D6A9"/>
<dbReference type="Proteomes" id="UP001153636">
    <property type="component" value="Chromosome 6"/>
</dbReference>
<dbReference type="EMBL" id="OV651818">
    <property type="protein sequence ID" value="CAH1112779.1"/>
    <property type="molecule type" value="Genomic_DNA"/>
</dbReference>
<sequence>MSTDGKVKIASLRNNMGAYTREQKLVMTVWFHERLYTGMSYNQLCINFQIRFKTKPPNRNVLRNWDRKLFKDGFFFRVPGERPSSYQPRLAHIPYVLESFLRFPDLLETSRANLLGINLKSLKTILKKDISPQEVEQCRQKGREKAASGSSNTTSSHEESSSSKEDNCEENDRIEIEPVGVEEDFTVEFSGDEDEGNLESQVIYEEIIIKSDFD</sequence>
<accession>A0A9P0D6A9</accession>
<protein>
    <recommendedName>
        <fullName evidence="4">DUF4817 domain-containing protein</fullName>
    </recommendedName>
</protein>
<evidence type="ECO:0000313" key="2">
    <source>
        <dbReference type="EMBL" id="CAH1112779.1"/>
    </source>
</evidence>
<organism evidence="2 3">
    <name type="scientific">Psylliodes chrysocephalus</name>
    <dbReference type="NCBI Taxonomy" id="3402493"/>
    <lineage>
        <taxon>Eukaryota</taxon>
        <taxon>Metazoa</taxon>
        <taxon>Ecdysozoa</taxon>
        <taxon>Arthropoda</taxon>
        <taxon>Hexapoda</taxon>
        <taxon>Insecta</taxon>
        <taxon>Pterygota</taxon>
        <taxon>Neoptera</taxon>
        <taxon>Endopterygota</taxon>
        <taxon>Coleoptera</taxon>
        <taxon>Polyphaga</taxon>
        <taxon>Cucujiformia</taxon>
        <taxon>Chrysomeloidea</taxon>
        <taxon>Chrysomelidae</taxon>
        <taxon>Galerucinae</taxon>
        <taxon>Alticini</taxon>
        <taxon>Psylliodes</taxon>
    </lineage>
</organism>
<evidence type="ECO:0000313" key="3">
    <source>
        <dbReference type="Proteomes" id="UP001153636"/>
    </source>
</evidence>
<proteinExistence type="predicted"/>
<reference evidence="2" key="1">
    <citation type="submission" date="2022-01" db="EMBL/GenBank/DDBJ databases">
        <authorList>
            <person name="King R."/>
        </authorList>
    </citation>
    <scope>NUCLEOTIDE SEQUENCE</scope>
</reference>
<feature type="region of interest" description="Disordered" evidence="1">
    <location>
        <begin position="136"/>
        <end position="200"/>
    </location>
</feature>
<feature type="compositionally biased region" description="Basic and acidic residues" evidence="1">
    <location>
        <begin position="136"/>
        <end position="146"/>
    </location>
</feature>
<feature type="compositionally biased region" description="Acidic residues" evidence="1">
    <location>
        <begin position="180"/>
        <end position="197"/>
    </location>
</feature>